<evidence type="ECO:0000313" key="1">
    <source>
        <dbReference type="EMBL" id="VVM84618.1"/>
    </source>
</evidence>
<dbReference type="Gene3D" id="3.40.390.10">
    <property type="entry name" value="Collagenase (Catalytic Domain)"/>
    <property type="match status" value="1"/>
</dbReference>
<dbReference type="SUPFAM" id="SSF55486">
    <property type="entry name" value="Metalloproteases ('zincins'), catalytic domain"/>
    <property type="match status" value="1"/>
</dbReference>
<dbReference type="NCBIfam" id="TIGR01643">
    <property type="entry name" value="YD_repeat_2x"/>
    <property type="match status" value="1"/>
</dbReference>
<evidence type="ECO:0000313" key="2">
    <source>
        <dbReference type="Proteomes" id="UP000326729"/>
    </source>
</evidence>
<dbReference type="PANTHER" id="PTHR32305:SF15">
    <property type="entry name" value="PROTEIN RHSA-RELATED"/>
    <property type="match status" value="1"/>
</dbReference>
<organism evidence="1 2">
    <name type="scientific">Pseudomonas fluorescens</name>
    <dbReference type="NCBI Taxonomy" id="294"/>
    <lineage>
        <taxon>Bacteria</taxon>
        <taxon>Pseudomonadati</taxon>
        <taxon>Pseudomonadota</taxon>
        <taxon>Gammaproteobacteria</taxon>
        <taxon>Pseudomonadales</taxon>
        <taxon>Pseudomonadaceae</taxon>
        <taxon>Pseudomonas</taxon>
    </lineage>
</organism>
<dbReference type="AlphaFoldDB" id="A0A5E6T9U6"/>
<dbReference type="OrthoDB" id="7056038at2"/>
<dbReference type="GO" id="GO:0008237">
    <property type="term" value="F:metallopeptidase activity"/>
    <property type="evidence" value="ECO:0007669"/>
    <property type="project" value="InterPro"/>
</dbReference>
<gene>
    <name evidence="1" type="ORF">PS659_02521</name>
</gene>
<dbReference type="InterPro" id="IPR024079">
    <property type="entry name" value="MetalloPept_cat_dom_sf"/>
</dbReference>
<sequence>MNAHTPSLSVIDPRGLAVRAVAYCRQAAIEPVSARVTHQVFDSLGRLVQQRDPRLFALNQNDASMPANLTSIYSLTGQALCGDSVDAGWQLGLPGAAGQALESWDQRGWHRRTEHDPLLRPVAVHEQAEGEPEWCIERMTFGGASSDHAKHNRCGQPIRQDDPAGTRLLSDYGMSAAILSDARHFLGDLNPVDWPVVDADRDPLLEPGNGAQTWWTYAPSGELITQTDTKGHRQHFAHDQAGQLHSVGLQRAGQQGVDTLVSSLHYNALGQVEHEIADNGMRTTSAYDPADGRLLSLTAQGPDQRFLQKLTYRYDPFGNITEITDAALPIQHFANQRIEPVRRFTYDTLYQLISATGWESAKPSLGPALPEWQAFGPPDGSRWRNYSETYQYDEAGNLLQRIHHGAVGDTLTMRVAPLSNRSVKVHSTPSGVDDSFDARGNLLELQPGQGLQWNGRNQLARVIQVARVDGADDLERYVYDSEGTRLRKIRTSAAKSVTHTAEVRYLPGLELHSNSATGEQLQVVSVQAGRCTVRLLHWDSPPPAELENDQLRYCFDDHLGSSAFEVGAQAQVISQEVYYPFGGTAWLAGRHEVETGYKTIRYSGKERDATGLYYYGARYYAPWLQRWLNPDPAGDVDGVNFYRFVRNSPCSFIDEQGHFPILRHYFDYQFEKKLGIRKFVRQRGMKNIKKASPEMAMVLNGAILIAKSSVKNVIESISNNSYDAELYGSFFGGVQPDSISELKSHYQRILVALNRIEVKPEKIIIFRNDGGDFETQSAFVNHLDRRNKIYFNEKFLLGHSVAEVAQVMVHEASHLDKDKYAVDFYYITSGVRASDEEFSAAMVSCSKRMLSGNASRIDLPEAPNRFISAARSNGEINAILKYNGDAVLRSRMARNNADSLAGFAISSAVIDNLAKQRGH</sequence>
<dbReference type="InterPro" id="IPR022385">
    <property type="entry name" value="Rhs_assc_core"/>
</dbReference>
<dbReference type="InterPro" id="IPR050708">
    <property type="entry name" value="T6SS_VgrG/RHS"/>
</dbReference>
<proteinExistence type="predicted"/>
<dbReference type="EMBL" id="CABVGY010000012">
    <property type="protein sequence ID" value="VVM84618.1"/>
    <property type="molecule type" value="Genomic_DNA"/>
</dbReference>
<dbReference type="RefSeq" id="WP_150716373.1">
    <property type="nucleotide sequence ID" value="NZ_CABVGY010000012.1"/>
</dbReference>
<dbReference type="PANTHER" id="PTHR32305">
    <property type="match status" value="1"/>
</dbReference>
<reference evidence="1 2" key="1">
    <citation type="submission" date="2019-09" db="EMBL/GenBank/DDBJ databases">
        <authorList>
            <person name="Chandra G."/>
            <person name="Truman W A."/>
        </authorList>
    </citation>
    <scope>NUCLEOTIDE SEQUENCE [LARGE SCALE GENOMIC DNA]</scope>
    <source>
        <strain evidence="1">PS659</strain>
    </source>
</reference>
<protein>
    <submittedName>
        <fullName evidence="1">Uncharacterized protein</fullName>
    </submittedName>
</protein>
<dbReference type="Proteomes" id="UP000326729">
    <property type="component" value="Unassembled WGS sequence"/>
</dbReference>
<dbReference type="InterPro" id="IPR006530">
    <property type="entry name" value="YD"/>
</dbReference>
<dbReference type="Gene3D" id="2.180.10.10">
    <property type="entry name" value="RHS repeat-associated core"/>
    <property type="match status" value="1"/>
</dbReference>
<name>A0A5E6T9U6_PSEFL</name>
<accession>A0A5E6T9U6</accession>
<dbReference type="NCBIfam" id="TIGR03696">
    <property type="entry name" value="Rhs_assc_core"/>
    <property type="match status" value="1"/>
</dbReference>